<proteinExistence type="predicted"/>
<dbReference type="EMBL" id="KE145367">
    <property type="protein sequence ID" value="EPE29710.1"/>
    <property type="molecule type" value="Genomic_DNA"/>
</dbReference>
<dbReference type="eggNOG" id="ENOG502SZ33">
    <property type="taxonomic scope" value="Eukaryota"/>
</dbReference>
<accession>S3CVP1</accession>
<dbReference type="RefSeq" id="XP_008083819.1">
    <property type="nucleotide sequence ID" value="XM_008085628.1"/>
</dbReference>
<evidence type="ECO:0000313" key="2">
    <source>
        <dbReference type="Proteomes" id="UP000016922"/>
    </source>
</evidence>
<evidence type="ECO:0000313" key="1">
    <source>
        <dbReference type="EMBL" id="EPE29710.1"/>
    </source>
</evidence>
<dbReference type="OMA" id="HWIVEEM"/>
<gene>
    <name evidence="1" type="ORF">GLAREA_00870</name>
</gene>
<evidence type="ECO:0008006" key="3">
    <source>
        <dbReference type="Google" id="ProtNLM"/>
    </source>
</evidence>
<dbReference type="InterPro" id="IPR011990">
    <property type="entry name" value="TPR-like_helical_dom_sf"/>
</dbReference>
<dbReference type="OrthoDB" id="4473276at2759"/>
<dbReference type="KEGG" id="glz:GLAREA_00870"/>
<dbReference type="HOGENOM" id="CLU_082205_0_0_1"/>
<dbReference type="Gene3D" id="1.25.40.10">
    <property type="entry name" value="Tetratricopeptide repeat domain"/>
    <property type="match status" value="1"/>
</dbReference>
<dbReference type="Proteomes" id="UP000016922">
    <property type="component" value="Unassembled WGS sequence"/>
</dbReference>
<name>S3CVP1_GLAL2</name>
<dbReference type="AlphaFoldDB" id="S3CVP1"/>
<organism evidence="1 2">
    <name type="scientific">Glarea lozoyensis (strain ATCC 20868 / MF5171)</name>
    <dbReference type="NCBI Taxonomy" id="1116229"/>
    <lineage>
        <taxon>Eukaryota</taxon>
        <taxon>Fungi</taxon>
        <taxon>Dikarya</taxon>
        <taxon>Ascomycota</taxon>
        <taxon>Pezizomycotina</taxon>
        <taxon>Leotiomycetes</taxon>
        <taxon>Helotiales</taxon>
        <taxon>Helotiaceae</taxon>
        <taxon>Glarea</taxon>
    </lineage>
</organism>
<sequence>MATSTGVRYSNGKEDTDGRSKFIWEYPVPTNAFWNDLPFTLGRNFLSNYSEEEIQSLPIDGDSTLPKEKKLELLHKLLKEGLTAKDNAAAPQTFYDVDYPAWDRLYLGIVSIQQELSLPEAEKTLRMMCELRTDRSNLSHFHNLAGLLLAKGEFHEAETMEKEVKVWLESKLGKDSPQAFGAGRIIVEATWRQGGQRRGDAERLLEEMRGLVEGMGGGDFGVYQEDERGYLQKLDERLRSEDIIEA</sequence>
<reference evidence="1 2" key="1">
    <citation type="journal article" date="2013" name="BMC Genomics">
        <title>Genomics-driven discovery of the pneumocandin biosynthetic gene cluster in the fungus Glarea lozoyensis.</title>
        <authorList>
            <person name="Chen L."/>
            <person name="Yue Q."/>
            <person name="Zhang X."/>
            <person name="Xiang M."/>
            <person name="Wang C."/>
            <person name="Li S."/>
            <person name="Che Y."/>
            <person name="Ortiz-Lopez F.J."/>
            <person name="Bills G.F."/>
            <person name="Liu X."/>
            <person name="An Z."/>
        </authorList>
    </citation>
    <scope>NUCLEOTIDE SEQUENCE [LARGE SCALE GENOMIC DNA]</scope>
    <source>
        <strain evidence="2">ATCC 20868 / MF5171</strain>
    </source>
</reference>
<protein>
    <recommendedName>
        <fullName evidence="3">TPR-like protein</fullName>
    </recommendedName>
</protein>
<dbReference type="GeneID" id="19459928"/>
<keyword evidence="2" id="KW-1185">Reference proteome</keyword>